<feature type="compositionally biased region" description="Low complexity" evidence="13">
    <location>
        <begin position="276"/>
        <end position="308"/>
    </location>
</feature>
<dbReference type="STRING" id="48699.ENSPLAP00000026283"/>
<evidence type="ECO:0000256" key="2">
    <source>
        <dbReference type="ARBA" id="ARBA00022481"/>
    </source>
</evidence>
<evidence type="ECO:0000256" key="3">
    <source>
        <dbReference type="ARBA" id="ARBA00022491"/>
    </source>
</evidence>
<comment type="subcellular location">
    <subcellularLocation>
        <location evidence="1">Nucleus</location>
    </subcellularLocation>
</comment>
<evidence type="ECO:0000256" key="10">
    <source>
        <dbReference type="ARBA" id="ARBA00023242"/>
    </source>
</evidence>
<dbReference type="GeneID" id="106936403"/>
<keyword evidence="5" id="KW-0677">Repeat</keyword>
<dbReference type="PANTHER" id="PTHR15074">
    <property type="entry name" value="METHYL-CPG-BINDING PROTEIN"/>
    <property type="match status" value="1"/>
</dbReference>
<reference evidence="15" key="2">
    <citation type="submission" date="2025-09" db="UniProtKB">
        <authorList>
            <consortium name="Ensembl"/>
        </authorList>
    </citation>
    <scope>IDENTIFICATION</scope>
</reference>
<evidence type="ECO:0000313" key="15">
    <source>
        <dbReference type="Ensembl" id="ENSPLAP00000026283.1"/>
    </source>
</evidence>
<dbReference type="RefSeq" id="XP_014872859.1">
    <property type="nucleotide sequence ID" value="XM_015017373.1"/>
</dbReference>
<feature type="compositionally biased region" description="Polar residues" evidence="13">
    <location>
        <begin position="684"/>
        <end position="770"/>
    </location>
</feature>
<keyword evidence="10" id="KW-0539">Nucleus</keyword>
<feature type="compositionally biased region" description="Basic residues" evidence="13">
    <location>
        <begin position="34"/>
        <end position="43"/>
    </location>
</feature>
<dbReference type="GO" id="GO:0005654">
    <property type="term" value="C:nucleoplasm"/>
    <property type="evidence" value="ECO:0007669"/>
    <property type="project" value="UniProtKB-ARBA"/>
</dbReference>
<feature type="compositionally biased region" description="Polar residues" evidence="13">
    <location>
        <begin position="381"/>
        <end position="400"/>
    </location>
</feature>
<feature type="compositionally biased region" description="Basic residues" evidence="13">
    <location>
        <begin position="174"/>
        <end position="199"/>
    </location>
</feature>
<dbReference type="Gene3D" id="3.30.890.10">
    <property type="entry name" value="Methyl-cpg-binding Protein 2, Chain A"/>
    <property type="match status" value="1"/>
</dbReference>
<reference evidence="15" key="1">
    <citation type="submission" date="2025-08" db="UniProtKB">
        <authorList>
            <consortium name="Ensembl"/>
        </authorList>
    </citation>
    <scope>IDENTIFICATION</scope>
</reference>
<feature type="compositionally biased region" description="Low complexity" evidence="13">
    <location>
        <begin position="665"/>
        <end position="683"/>
    </location>
</feature>
<feature type="compositionally biased region" description="Low complexity" evidence="13">
    <location>
        <begin position="440"/>
        <end position="449"/>
    </location>
</feature>
<evidence type="ECO:0000256" key="5">
    <source>
        <dbReference type="ARBA" id="ARBA00022737"/>
    </source>
</evidence>
<evidence type="ECO:0000256" key="9">
    <source>
        <dbReference type="ARBA" id="ARBA00023163"/>
    </source>
</evidence>
<evidence type="ECO:0000256" key="6">
    <source>
        <dbReference type="ARBA" id="ARBA00022990"/>
    </source>
</evidence>
<feature type="compositionally biased region" description="Basic and acidic residues" evidence="13">
    <location>
        <begin position="417"/>
        <end position="430"/>
    </location>
</feature>
<feature type="compositionally biased region" description="Pro residues" evidence="13">
    <location>
        <begin position="525"/>
        <end position="539"/>
    </location>
</feature>
<evidence type="ECO:0000259" key="14">
    <source>
        <dbReference type="PROSITE" id="PS50982"/>
    </source>
</evidence>
<feature type="compositionally biased region" description="Basic residues" evidence="13">
    <location>
        <begin position="404"/>
        <end position="416"/>
    </location>
</feature>
<keyword evidence="4" id="KW-0597">Phosphoprotein</keyword>
<dbReference type="Ensembl" id="ENSPLAT00000018144.1">
    <property type="protein sequence ID" value="ENSPLAP00000026283.1"/>
    <property type="gene ID" value="ENSPLAG00000013943.1"/>
</dbReference>
<evidence type="ECO:0000313" key="16">
    <source>
        <dbReference type="Proteomes" id="UP000261500"/>
    </source>
</evidence>
<evidence type="ECO:0000256" key="7">
    <source>
        <dbReference type="ARBA" id="ARBA00023015"/>
    </source>
</evidence>
<feature type="region of interest" description="Disordered" evidence="13">
    <location>
        <begin position="851"/>
        <end position="997"/>
    </location>
</feature>
<feature type="compositionally biased region" description="Polar residues" evidence="13">
    <location>
        <begin position="575"/>
        <end position="602"/>
    </location>
</feature>
<accession>A0A3B3VMP2</accession>
<feature type="compositionally biased region" description="Low complexity" evidence="13">
    <location>
        <begin position="922"/>
        <end position="931"/>
    </location>
</feature>
<evidence type="ECO:0000256" key="12">
    <source>
        <dbReference type="ARBA" id="ARBA00072376"/>
    </source>
</evidence>
<dbReference type="GO" id="GO:0010629">
    <property type="term" value="P:negative regulation of gene expression"/>
    <property type="evidence" value="ECO:0007669"/>
    <property type="project" value="UniProtKB-ARBA"/>
</dbReference>
<evidence type="ECO:0000256" key="13">
    <source>
        <dbReference type="SAM" id="MobiDB-lite"/>
    </source>
</evidence>
<dbReference type="CTD" id="4204"/>
<keyword evidence="9" id="KW-0804">Transcription</keyword>
<feature type="compositionally biased region" description="Polar residues" evidence="13">
    <location>
        <begin position="53"/>
        <end position="69"/>
    </location>
</feature>
<keyword evidence="2" id="KW-0488">Methylation</keyword>
<keyword evidence="6" id="KW-0007">Acetylation</keyword>
<dbReference type="InterPro" id="IPR001739">
    <property type="entry name" value="Methyl_CpG_DNA-bd"/>
</dbReference>
<dbReference type="GO" id="GO:0008327">
    <property type="term" value="F:methyl-CpG binding"/>
    <property type="evidence" value="ECO:0007669"/>
    <property type="project" value="TreeGrafter"/>
</dbReference>
<keyword evidence="8" id="KW-0238">DNA-binding</keyword>
<dbReference type="Pfam" id="PF01429">
    <property type="entry name" value="MBD"/>
    <property type="match status" value="1"/>
</dbReference>
<feature type="compositionally biased region" description="Polar residues" evidence="13">
    <location>
        <begin position="851"/>
        <end position="882"/>
    </location>
</feature>
<protein>
    <recommendedName>
        <fullName evidence="12">Methyl-CpG-binding protein 2</fullName>
    </recommendedName>
</protein>
<dbReference type="FunFam" id="3.30.890.10:FF:000004">
    <property type="entry name" value="Methyl-CpG-binding protein 2"/>
    <property type="match status" value="1"/>
</dbReference>
<feature type="compositionally biased region" description="Basic residues" evidence="13">
    <location>
        <begin position="450"/>
        <end position="473"/>
    </location>
</feature>
<feature type="compositionally biased region" description="Polar residues" evidence="13">
    <location>
        <begin position="822"/>
        <end position="839"/>
    </location>
</feature>
<feature type="compositionally biased region" description="Basic and acidic residues" evidence="13">
    <location>
        <begin position="951"/>
        <end position="970"/>
    </location>
</feature>
<dbReference type="GO" id="GO:0048468">
    <property type="term" value="P:cell development"/>
    <property type="evidence" value="ECO:0007669"/>
    <property type="project" value="UniProtKB-ARBA"/>
</dbReference>
<evidence type="ECO:0000256" key="11">
    <source>
        <dbReference type="ARBA" id="ARBA00063689"/>
    </source>
</evidence>
<dbReference type="InterPro" id="IPR016177">
    <property type="entry name" value="DNA-bd_dom_sf"/>
</dbReference>
<dbReference type="GO" id="GO:0010385">
    <property type="term" value="F:double-stranded methylated DNA binding"/>
    <property type="evidence" value="ECO:0007669"/>
    <property type="project" value="TreeGrafter"/>
</dbReference>
<feature type="compositionally biased region" description="Pro residues" evidence="13">
    <location>
        <begin position="802"/>
        <end position="818"/>
    </location>
</feature>
<dbReference type="Proteomes" id="UP000261500">
    <property type="component" value="Unplaced"/>
</dbReference>
<feature type="compositionally biased region" description="Polar residues" evidence="13">
    <location>
        <begin position="622"/>
        <end position="643"/>
    </location>
</feature>
<dbReference type="PROSITE" id="PS50982">
    <property type="entry name" value="MBD"/>
    <property type="match status" value="1"/>
</dbReference>
<dbReference type="KEGG" id="plai:106936403"/>
<feature type="compositionally biased region" description="Basic and acidic residues" evidence="13">
    <location>
        <begin position="1"/>
        <end position="13"/>
    </location>
</feature>
<evidence type="ECO:0000256" key="8">
    <source>
        <dbReference type="ARBA" id="ARBA00023125"/>
    </source>
</evidence>
<proteinExistence type="predicted"/>
<dbReference type="GO" id="GO:2000026">
    <property type="term" value="P:regulation of multicellular organismal development"/>
    <property type="evidence" value="ECO:0007669"/>
    <property type="project" value="UniProtKB-ARBA"/>
</dbReference>
<keyword evidence="16" id="KW-1185">Reference proteome</keyword>
<dbReference type="InterPro" id="IPR045138">
    <property type="entry name" value="MeCP2/MBD4"/>
</dbReference>
<dbReference type="GO" id="GO:0003682">
    <property type="term" value="F:chromatin binding"/>
    <property type="evidence" value="ECO:0007669"/>
    <property type="project" value="TreeGrafter"/>
</dbReference>
<dbReference type="PANTHER" id="PTHR15074:SF6">
    <property type="entry name" value="METHYL-CPG-BINDING PROTEIN 2"/>
    <property type="match status" value="1"/>
</dbReference>
<feature type="compositionally biased region" description="Basic and acidic residues" evidence="13">
    <location>
        <begin position="889"/>
        <end position="905"/>
    </location>
</feature>
<feature type="compositionally biased region" description="Basic and acidic residues" evidence="13">
    <location>
        <begin position="912"/>
        <end position="921"/>
    </location>
</feature>
<feature type="region of interest" description="Disordered" evidence="13">
    <location>
        <begin position="1"/>
        <end position="125"/>
    </location>
</feature>
<feature type="region of interest" description="Disordered" evidence="13">
    <location>
        <begin position="797"/>
        <end position="839"/>
    </location>
</feature>
<keyword evidence="3" id="KW-0678">Repressor</keyword>
<feature type="domain" description="MBD" evidence="14">
    <location>
        <begin position="96"/>
        <end position="168"/>
    </location>
</feature>
<dbReference type="SMART" id="SM00391">
    <property type="entry name" value="MBD"/>
    <property type="match status" value="1"/>
</dbReference>
<comment type="subunit">
    <text evidence="11">Interacts with FNBP3. Interacts with CDKL5. Interacts with ATRX; MECP2 recruits ATRX to pericentric heterochromatin in neuronal cells. Interacts with NCOR2. Interacts with TBL1XR1; bridges interaction between MECP2 and NCOR1. Interacts with TBL1X; recruits TBL1X to the heterochromatin foci.</text>
</comment>
<sequence>MAAAERGADRLEAGQEGEEGDPQPSTRQRDRSHSKTKKPHRERRHGDQGPESAASTTPSAVSEQPQSQVVEPVAGPSDQGSESAGSPRQRRSIIRDRGPMYDDPSLPEGWTRKLKQRKSGRSAGKFDVYLINSEGKAFRSKVELIAYFEKIGDKQTDPNDFDFTVTGRGSPSRREKRPPKKTKVVKPSGRGRGRPKGSGKMRQATEGVAMKRVVEKTPGKLLVKMPFGKAESSPGTTSKVVSPTAVPKSRPGRKRKSEQELPPPPKAAPKKRGRKPGSTSAPSSVTAASTSSTTASGSSTAGSYTAAAIMVAEAKRRAAKESSTKPVVQETALPIKKRKTRETVEEMESVQALLVTPAETGSTSAAQKKGGEAEGGPSSDPKPTSTVGSQSEKQPSASDESQSHGHKSHKCQKHKEKRESGDEGSKGKDVGEDEGGGGRSSSSSSIIPSKSHKRKERQPHKHHHHHHHHHRHQQSSGSPLDHPAPPLAVSESPPSQPRPEADPQTVPHQAPEKKVPPKPHQKSVPQPPPESLQPVSPPHHQPRSCPHTSLPSPSQAHILQVSQSSPTRHLLPEPRSQQPQIQTLSQPLSTNQSAQSLTTAQHQSHHQIVHAPPKSPPILYAQPSQTRHSQSQVQSSTALQPQIQPRHLPHIQSQIKQSHPQTSVQLQLQSQPRIQTQSQSQSQTKTPPKIQSQSQARIELQPQSQSQDRLPTQIQSQLQTKTPTQVQSQLQTRTPTQVQSQLQTRTPTQVQSQHQTRIPTQNQSQLQTRVPAQPHPHLQSGLHVLPQTRMRQTLQHHVPNPHRAPPSQSPTRPRPPIPQSQTHPHFQSFQTQLHPQSLSQHTRLHAQNLVSHRPLSSSHAHPNLIPTQQNQSEQPQDLSTTRPPLESQFPRRDASIEGIRMEGRGELLSASDTREVLEGERGSNSTSRPSSSVPPGPPGVAGSSLVPGADGRARLRVEPEAAGDSKELRDIVPQSTVPRPSCEETVESRTAVSERVS</sequence>
<dbReference type="GO" id="GO:0000792">
    <property type="term" value="C:heterochromatin"/>
    <property type="evidence" value="ECO:0007669"/>
    <property type="project" value="TreeGrafter"/>
</dbReference>
<dbReference type="SUPFAM" id="SSF54171">
    <property type="entry name" value="DNA-binding domain"/>
    <property type="match status" value="1"/>
</dbReference>
<dbReference type="GO" id="GO:0051093">
    <property type="term" value="P:negative regulation of developmental process"/>
    <property type="evidence" value="ECO:0007669"/>
    <property type="project" value="UniProtKB-ARBA"/>
</dbReference>
<dbReference type="GO" id="GO:0040029">
    <property type="term" value="P:epigenetic regulation of gene expression"/>
    <property type="evidence" value="ECO:0007669"/>
    <property type="project" value="UniProtKB-ARBA"/>
</dbReference>
<organism evidence="15 16">
    <name type="scientific">Poecilia latipinna</name>
    <name type="common">sailfin molly</name>
    <dbReference type="NCBI Taxonomy" id="48699"/>
    <lineage>
        <taxon>Eukaryota</taxon>
        <taxon>Metazoa</taxon>
        <taxon>Chordata</taxon>
        <taxon>Craniata</taxon>
        <taxon>Vertebrata</taxon>
        <taxon>Euteleostomi</taxon>
        <taxon>Actinopterygii</taxon>
        <taxon>Neopterygii</taxon>
        <taxon>Teleostei</taxon>
        <taxon>Neoteleostei</taxon>
        <taxon>Acanthomorphata</taxon>
        <taxon>Ovalentaria</taxon>
        <taxon>Atherinomorphae</taxon>
        <taxon>Cyprinodontiformes</taxon>
        <taxon>Poeciliidae</taxon>
        <taxon>Poeciliinae</taxon>
        <taxon>Poecilia</taxon>
    </lineage>
</organism>
<feature type="compositionally biased region" description="Basic and acidic residues" evidence="13">
    <location>
        <begin position="313"/>
        <end position="323"/>
    </location>
</feature>
<evidence type="ECO:0000256" key="1">
    <source>
        <dbReference type="ARBA" id="ARBA00004123"/>
    </source>
</evidence>
<dbReference type="GeneTree" id="ENSGT00530000063687"/>
<dbReference type="CDD" id="cd01396">
    <property type="entry name" value="MeCP2_MBD"/>
    <property type="match status" value="1"/>
</dbReference>
<dbReference type="AlphaFoldDB" id="A0A3B3VMP2"/>
<evidence type="ECO:0000256" key="4">
    <source>
        <dbReference type="ARBA" id="ARBA00022553"/>
    </source>
</evidence>
<feature type="compositionally biased region" description="Polar residues" evidence="13">
    <location>
        <begin position="546"/>
        <end position="567"/>
    </location>
</feature>
<name>A0A3B3VMP2_9TELE</name>
<feature type="compositionally biased region" description="Polar residues" evidence="13">
    <location>
        <begin position="651"/>
        <end position="664"/>
    </location>
</feature>
<dbReference type="OrthoDB" id="10072024at2759"/>
<feature type="region of interest" description="Disordered" evidence="13">
    <location>
        <begin position="154"/>
        <end position="780"/>
    </location>
</feature>
<keyword evidence="7" id="KW-0805">Transcription regulation</keyword>
<dbReference type="GO" id="GO:0000122">
    <property type="term" value="P:negative regulation of transcription by RNA polymerase II"/>
    <property type="evidence" value="ECO:0007669"/>
    <property type="project" value="TreeGrafter"/>
</dbReference>